<proteinExistence type="predicted"/>
<protein>
    <submittedName>
        <fullName evidence="2">Uncharacterized protein</fullName>
    </submittedName>
</protein>
<dbReference type="Proteomes" id="UP000221920">
    <property type="component" value="Segment"/>
</dbReference>
<sequence>MSEAFMINITGEHDMFEKVVNWSIGPIIISIIMNNLGYFS</sequence>
<evidence type="ECO:0000313" key="2">
    <source>
        <dbReference type="EMBL" id="APV17410.1"/>
    </source>
</evidence>
<feature type="transmembrane region" description="Helical" evidence="1">
    <location>
        <begin position="20"/>
        <end position="39"/>
    </location>
</feature>
<reference evidence="2 3" key="1">
    <citation type="submission" date="2017-11" db="EMBL/GenBank/DDBJ databases">
        <title>Preliminary research on isolation and biological characteristics of a lytic bacteriophage against Serratia marcescens.</title>
        <authorList>
            <person name="Sun Y."/>
            <person name="Hao Y."/>
            <person name="Shi H."/>
            <person name="Li J."/>
            <person name="Huang H."/>
        </authorList>
    </citation>
    <scope>NUCLEOTIDE SEQUENCE [LARGE SCALE GENOMIC DNA]</scope>
</reference>
<evidence type="ECO:0000313" key="3">
    <source>
        <dbReference type="Proteomes" id="UP000221920"/>
    </source>
</evidence>
<keyword evidence="3" id="KW-1185">Reference proteome</keyword>
<accession>A0A1P8EDM5</accession>
<dbReference type="EMBL" id="KX778611">
    <property type="protein sequence ID" value="APV17410.1"/>
    <property type="molecule type" value="Genomic_DNA"/>
</dbReference>
<keyword evidence="1" id="KW-0472">Membrane</keyword>
<keyword evidence="1" id="KW-0812">Transmembrane</keyword>
<name>A0A1P8EDM5_9CAUD</name>
<organism evidence="2 3">
    <name type="scientific">Serratia phage SM9-3Y</name>
    <dbReference type="NCBI Taxonomy" id="1897434"/>
    <lineage>
        <taxon>Viruses</taxon>
        <taxon>Duplodnaviria</taxon>
        <taxon>Heunggongvirae</taxon>
        <taxon>Uroviricota</taxon>
        <taxon>Caudoviricetes</taxon>
        <taxon>Autographivirales</taxon>
        <taxon>Autotranscriptaviridae</taxon>
        <taxon>Studiervirinae</taxon>
        <taxon>Teetrevirus</taxon>
        <taxon>Teetrevirus SALSA</taxon>
        <taxon>Teetrevirus SM93Y</taxon>
    </lineage>
</organism>
<keyword evidence="1" id="KW-1133">Transmembrane helix</keyword>
<evidence type="ECO:0000256" key="1">
    <source>
        <dbReference type="SAM" id="Phobius"/>
    </source>
</evidence>